<evidence type="ECO:0000313" key="3">
    <source>
        <dbReference type="Proteomes" id="UP000315235"/>
    </source>
</evidence>
<dbReference type="AlphaFoldDB" id="A0A553GXN3"/>
<dbReference type="Proteomes" id="UP000315235">
    <property type="component" value="Unassembled WGS sequence"/>
</dbReference>
<dbReference type="PIRSF" id="PIRSF038896">
    <property type="entry name" value="NAPE-PLD"/>
    <property type="match status" value="1"/>
</dbReference>
<organism evidence="2 3">
    <name type="scientific">Pseudomonas mangiferae</name>
    <dbReference type="NCBI Taxonomy" id="2593654"/>
    <lineage>
        <taxon>Bacteria</taxon>
        <taxon>Pseudomonadati</taxon>
        <taxon>Pseudomonadota</taxon>
        <taxon>Gammaproteobacteria</taxon>
        <taxon>Pseudomonadales</taxon>
        <taxon>Pseudomonadaceae</taxon>
        <taxon>Pseudomonas</taxon>
    </lineage>
</organism>
<sequence>MTRALRPTWLIELLNLLRGADAGYQGPPSDHFDGRRFHNLQPTDRKTLRQVLRWRMNREKQVPWALQAPAGRDNPPPARVQGEDLHVTYINHATLLIQQHGLNILTDPLWSERASPFPFLGPRRYHAPGVALDDLPAIDVILVSHNHYDHLDLDSLRRLAERFPVATVVTGLGNGALIRACGFSRVVELDWWQPLALSPALTLHAVPAQHWSSRSHGDANRTLWLGFVLTSAGGPVLFPGDSGLGPEFALIHERFGPLRFAALPIGAYAPRWFMRDNHMDPDDAVQAHQQLQSHCSMAIHFGTFNLSDEDQFAPPEALAAALEARGVAADRFRAPQPGERWQVPPLPLAAAEVDAAAS</sequence>
<comment type="caution">
    <text evidence="2">The sequence shown here is derived from an EMBL/GenBank/DDBJ whole genome shotgun (WGS) entry which is preliminary data.</text>
</comment>
<gene>
    <name evidence="2" type="ORF">FM069_14105</name>
</gene>
<reference evidence="2 3" key="1">
    <citation type="submission" date="2019-07" db="EMBL/GenBank/DDBJ databases">
        <title>Pseudomonas mangiferae sp. nov., isolated from bark of mango tree in Thailand.</title>
        <authorList>
            <person name="Srisuk N."/>
            <person name="Anurat P."/>
        </authorList>
    </citation>
    <scope>NUCLEOTIDE SEQUENCE [LARGE SCALE GENOMIC DNA]</scope>
    <source>
        <strain evidence="2 3">DMKU_BBB3-04</strain>
    </source>
</reference>
<accession>A0A553GXN3</accession>
<protein>
    <recommendedName>
        <fullName evidence="1">Metallo-beta-lactamase domain-containing protein</fullName>
    </recommendedName>
</protein>
<feature type="domain" description="Metallo-beta-lactamase" evidence="1">
    <location>
        <begin position="103"/>
        <end position="301"/>
    </location>
</feature>
<dbReference type="Pfam" id="PF12706">
    <property type="entry name" value="Lactamase_B_2"/>
    <property type="match status" value="1"/>
</dbReference>
<dbReference type="SUPFAM" id="SSF56281">
    <property type="entry name" value="Metallo-hydrolase/oxidoreductase"/>
    <property type="match status" value="1"/>
</dbReference>
<evidence type="ECO:0000259" key="1">
    <source>
        <dbReference type="Pfam" id="PF12706"/>
    </source>
</evidence>
<evidence type="ECO:0000313" key="2">
    <source>
        <dbReference type="EMBL" id="TRX74258.1"/>
    </source>
</evidence>
<dbReference type="PANTHER" id="PTHR15032:SF4">
    <property type="entry name" value="N-ACYL-PHOSPHATIDYLETHANOLAMINE-HYDROLYZING PHOSPHOLIPASE D"/>
    <property type="match status" value="1"/>
</dbReference>
<name>A0A553GXN3_9PSED</name>
<dbReference type="InterPro" id="IPR024884">
    <property type="entry name" value="NAPE-PLD"/>
</dbReference>
<dbReference type="EMBL" id="VJOY01000009">
    <property type="protein sequence ID" value="TRX74258.1"/>
    <property type="molecule type" value="Genomic_DNA"/>
</dbReference>
<dbReference type="InterPro" id="IPR001279">
    <property type="entry name" value="Metallo-B-lactamas"/>
</dbReference>
<dbReference type="Gene3D" id="3.60.15.10">
    <property type="entry name" value="Ribonuclease Z/Hydroxyacylglutathione hydrolase-like"/>
    <property type="match status" value="1"/>
</dbReference>
<dbReference type="GO" id="GO:0005737">
    <property type="term" value="C:cytoplasm"/>
    <property type="evidence" value="ECO:0007669"/>
    <property type="project" value="TreeGrafter"/>
</dbReference>
<keyword evidence="3" id="KW-1185">Reference proteome</keyword>
<dbReference type="GO" id="GO:0008270">
    <property type="term" value="F:zinc ion binding"/>
    <property type="evidence" value="ECO:0007669"/>
    <property type="project" value="InterPro"/>
</dbReference>
<proteinExistence type="predicted"/>
<dbReference type="PANTHER" id="PTHR15032">
    <property type="entry name" value="N-ACYL-PHOSPHATIDYLETHANOLAMINE-HYDROLYZING PHOSPHOLIPASE D"/>
    <property type="match status" value="1"/>
</dbReference>
<dbReference type="InterPro" id="IPR036866">
    <property type="entry name" value="RibonucZ/Hydroxyglut_hydro"/>
</dbReference>
<dbReference type="OrthoDB" id="9805728at2"/>
<dbReference type="GO" id="GO:0070290">
    <property type="term" value="F:N-acylphosphatidylethanolamine-specific phospholipase D activity"/>
    <property type="evidence" value="ECO:0007669"/>
    <property type="project" value="InterPro"/>
</dbReference>
<dbReference type="RefSeq" id="WP_143488996.1">
    <property type="nucleotide sequence ID" value="NZ_VJOY01000009.1"/>
</dbReference>